<feature type="domain" description="Alpha-L-rhamnosidase six-hairpin glycosidase" evidence="6">
    <location>
        <begin position="486"/>
        <end position="799"/>
    </location>
</feature>
<dbReference type="InterPro" id="IPR008979">
    <property type="entry name" value="Galactose-bd-like_sf"/>
</dbReference>
<dbReference type="PANTHER" id="PTHR33307:SF6">
    <property type="entry name" value="ALPHA-RHAMNOSIDASE (EUROFUNG)-RELATED"/>
    <property type="match status" value="1"/>
</dbReference>
<reference evidence="8" key="1">
    <citation type="journal article" date="2021" name="PeerJ">
        <title>Extensive microbial diversity within the chicken gut microbiome revealed by metagenomics and culture.</title>
        <authorList>
            <person name="Gilroy R."/>
            <person name="Ravi A."/>
            <person name="Getino M."/>
            <person name="Pursley I."/>
            <person name="Horton D.L."/>
            <person name="Alikhan N.F."/>
            <person name="Baker D."/>
            <person name="Gharbi K."/>
            <person name="Hall N."/>
            <person name="Watson M."/>
            <person name="Adriaenssens E.M."/>
            <person name="Foster-Nyarko E."/>
            <person name="Jarju S."/>
            <person name="Secka A."/>
            <person name="Antonio M."/>
            <person name="Oren A."/>
            <person name="Chaudhuri R.R."/>
            <person name="La Ragione R."/>
            <person name="Hildebrand F."/>
            <person name="Pallen M.J."/>
        </authorList>
    </citation>
    <scope>NUCLEOTIDE SEQUENCE</scope>
    <source>
        <strain evidence="8">CHK179-7159</strain>
    </source>
</reference>
<evidence type="ECO:0000256" key="3">
    <source>
        <dbReference type="ARBA" id="ARBA00022801"/>
    </source>
</evidence>
<evidence type="ECO:0000259" key="4">
    <source>
        <dbReference type="Pfam" id="PF05592"/>
    </source>
</evidence>
<dbReference type="Pfam" id="PF08531">
    <property type="entry name" value="Bac_rhamnosid_N"/>
    <property type="match status" value="1"/>
</dbReference>
<evidence type="ECO:0000256" key="2">
    <source>
        <dbReference type="ARBA" id="ARBA00012652"/>
    </source>
</evidence>
<dbReference type="Gene3D" id="2.60.120.260">
    <property type="entry name" value="Galactose-binding domain-like"/>
    <property type="match status" value="3"/>
</dbReference>
<dbReference type="Pfam" id="PF17390">
    <property type="entry name" value="Bac_rhamnosid_C"/>
    <property type="match status" value="1"/>
</dbReference>
<name>A0A9D2I714_9FIRM</name>
<accession>A0A9D2I714</accession>
<dbReference type="GO" id="GO:0030596">
    <property type="term" value="F:alpha-L-rhamnosidase activity"/>
    <property type="evidence" value="ECO:0007669"/>
    <property type="project" value="UniProtKB-EC"/>
</dbReference>
<dbReference type="InterPro" id="IPR035398">
    <property type="entry name" value="Bac_rhamnosid_C"/>
</dbReference>
<dbReference type="InterPro" id="IPR012341">
    <property type="entry name" value="6hp_glycosidase-like_sf"/>
</dbReference>
<dbReference type="GO" id="GO:0005975">
    <property type="term" value="P:carbohydrate metabolic process"/>
    <property type="evidence" value="ECO:0007669"/>
    <property type="project" value="InterPro"/>
</dbReference>
<dbReference type="EMBL" id="DWYY01000111">
    <property type="protein sequence ID" value="HJA93452.1"/>
    <property type="molecule type" value="Genomic_DNA"/>
</dbReference>
<evidence type="ECO:0000259" key="6">
    <source>
        <dbReference type="Pfam" id="PF17389"/>
    </source>
</evidence>
<dbReference type="SUPFAM" id="SSF49785">
    <property type="entry name" value="Galactose-binding domain-like"/>
    <property type="match status" value="1"/>
</dbReference>
<evidence type="ECO:0000259" key="5">
    <source>
        <dbReference type="Pfam" id="PF08531"/>
    </source>
</evidence>
<dbReference type="InterPro" id="IPR008902">
    <property type="entry name" value="Rhamnosid_concanavalin"/>
</dbReference>
<sequence>MNYACKKRTFSGAWLTAPLQYLESLEEFPALTEDAGKWIWPEAYVRGHIRKDFFLPEEAVRAEIELWCDNHLDLFINGMPAASFSGALKPLDITGYLRKGKNCVAIRAYQTDSPLRFTAAMRGCLSIRLSGGGKMELPTDGTWHSYEVSDFHKSQEPEQWTTMEHPGRAGREERKMVCVDVHPRLLRRSCFFRRKLFLSAPIARAVLASAVKGVYEVYVNGTRADDSALSPGVKERYLEYQETDITALLHEGENEVLFWLGNGWYNCASWGELRAQRPCVMGELEIEYANGEKEQIVTDREWETAASPLIDNDLQFGERYDAREEGNCRWTAAECLPVNGEEKPFVLQDYPPIRRTERLQPISVRRLADGARLYDFGKNGAGRSRVVLRGCRNGEVVKIQYCERLDEDGSPCIGPYVDVFFPYDCFPGGKAPFARRNLDVYLCKGEEKEVYEPRFAYTGFRYIYIETEQAVPEEVEMIILHTDLEENGWISTPDRMIRDLWEMITRSYRSNIFSGPTDCPSREKNFWNGDIQAFAHTACWYMDNSRFLARWTDGGRKIEYDVYGWEDEEYILPLVLYQFYGDREIVRAKFPAAEELLRTRRGRMTSDLPFGMRAPYRDHLGTENRMSSDYFACCYYCLSLKMLSKMAGILGLAQKEEEYHRQYQRAREEFLKVFYHPENGDFGQDCQGGQVLPLAFGLAEGEEREKAFDRLLYYIRRADHHLTTGFLATEHLLPMLCDFGHADEAWKIFRQEDFPSWKYMMRTGATTITEDWSGNAAASPFASLNHFTLGNVGRWFFEYLGGIRVDGSSPGFQDIVLRPLFVRELSRFAVRYKSVRGEIGSAWEFRGDEILWKIRIPEGTTAVIELPGKTVRCKTPDESEFKIKAAVDNRWII</sequence>
<organism evidence="8 9">
    <name type="scientific">Candidatus Eisenbergiella merdipullorum</name>
    <dbReference type="NCBI Taxonomy" id="2838553"/>
    <lineage>
        <taxon>Bacteria</taxon>
        <taxon>Bacillati</taxon>
        <taxon>Bacillota</taxon>
        <taxon>Clostridia</taxon>
        <taxon>Lachnospirales</taxon>
        <taxon>Lachnospiraceae</taxon>
        <taxon>Eisenbergiella</taxon>
    </lineage>
</organism>
<dbReference type="InterPro" id="IPR008928">
    <property type="entry name" value="6-hairpin_glycosidase_sf"/>
</dbReference>
<dbReference type="PANTHER" id="PTHR33307">
    <property type="entry name" value="ALPHA-RHAMNOSIDASE (EUROFUNG)"/>
    <property type="match status" value="1"/>
</dbReference>
<dbReference type="Proteomes" id="UP000886858">
    <property type="component" value="Unassembled WGS sequence"/>
</dbReference>
<evidence type="ECO:0000259" key="7">
    <source>
        <dbReference type="Pfam" id="PF17390"/>
    </source>
</evidence>
<feature type="domain" description="Alpha-L-rhamnosidase concanavalin-like" evidence="4">
    <location>
        <begin position="366"/>
        <end position="470"/>
    </location>
</feature>
<dbReference type="EC" id="3.2.1.40" evidence="2"/>
<dbReference type="InterPro" id="IPR035396">
    <property type="entry name" value="Bac_rhamnosid6H"/>
</dbReference>
<feature type="domain" description="Bacterial alpha-L-rhamnosidase N-terminal" evidence="5">
    <location>
        <begin position="202"/>
        <end position="333"/>
    </location>
</feature>
<comment type="catalytic activity">
    <reaction evidence="1">
        <text>Hydrolysis of terminal non-reducing alpha-L-rhamnose residues in alpha-L-rhamnosides.</text>
        <dbReference type="EC" id="3.2.1.40"/>
    </reaction>
</comment>
<evidence type="ECO:0000256" key="1">
    <source>
        <dbReference type="ARBA" id="ARBA00001445"/>
    </source>
</evidence>
<reference evidence="8" key="2">
    <citation type="submission" date="2021-04" db="EMBL/GenBank/DDBJ databases">
        <authorList>
            <person name="Gilroy R."/>
        </authorList>
    </citation>
    <scope>NUCLEOTIDE SEQUENCE</scope>
    <source>
        <strain evidence="8">CHK179-7159</strain>
    </source>
</reference>
<dbReference type="Pfam" id="PF17389">
    <property type="entry name" value="Bac_rhamnosid6H"/>
    <property type="match status" value="1"/>
</dbReference>
<protein>
    <recommendedName>
        <fullName evidence="2">alpha-L-rhamnosidase</fullName>
        <ecNumber evidence="2">3.2.1.40</ecNumber>
    </recommendedName>
</protein>
<dbReference type="InterPro" id="IPR013737">
    <property type="entry name" value="Bac_rhamnosid_N"/>
</dbReference>
<dbReference type="SUPFAM" id="SSF48208">
    <property type="entry name" value="Six-hairpin glycosidases"/>
    <property type="match status" value="1"/>
</dbReference>
<keyword evidence="3 8" id="KW-0378">Hydrolase</keyword>
<dbReference type="Pfam" id="PF05592">
    <property type="entry name" value="Bac_rhamnosid"/>
    <property type="match status" value="1"/>
</dbReference>
<evidence type="ECO:0000313" key="8">
    <source>
        <dbReference type="EMBL" id="HJA93452.1"/>
    </source>
</evidence>
<dbReference type="AlphaFoldDB" id="A0A9D2I714"/>
<evidence type="ECO:0000313" key="9">
    <source>
        <dbReference type="Proteomes" id="UP000886858"/>
    </source>
</evidence>
<proteinExistence type="predicted"/>
<dbReference type="InterPro" id="IPR016007">
    <property type="entry name" value="Alpha_rhamnosid"/>
</dbReference>
<feature type="domain" description="Alpha-L-rhamnosidase C-terminal" evidence="7">
    <location>
        <begin position="803"/>
        <end position="876"/>
    </location>
</feature>
<comment type="caution">
    <text evidence="8">The sequence shown here is derived from an EMBL/GenBank/DDBJ whole genome shotgun (WGS) entry which is preliminary data.</text>
</comment>
<dbReference type="Gene3D" id="1.50.10.10">
    <property type="match status" value="1"/>
</dbReference>
<dbReference type="Gene3D" id="2.60.420.10">
    <property type="entry name" value="Maltose phosphorylase, domain 3"/>
    <property type="match status" value="1"/>
</dbReference>
<gene>
    <name evidence="8" type="ORF">H9717_10130</name>
</gene>